<evidence type="ECO:0000256" key="1">
    <source>
        <dbReference type="SAM" id="Phobius"/>
    </source>
</evidence>
<dbReference type="Gene3D" id="1.20.1640.10">
    <property type="entry name" value="Multidrug efflux transporter AcrB transmembrane domain"/>
    <property type="match status" value="4"/>
</dbReference>
<protein>
    <submittedName>
        <fullName evidence="2">Cobalt-zinc-cadmium resistance protein CzcA Cation efflux system protein CusA</fullName>
    </submittedName>
</protein>
<gene>
    <name evidence="2" type="ORF">MNBD_PLANCTO03-1640</name>
</gene>
<dbReference type="GO" id="GO:0005886">
    <property type="term" value="C:plasma membrane"/>
    <property type="evidence" value="ECO:0007669"/>
    <property type="project" value="TreeGrafter"/>
</dbReference>
<dbReference type="Gene3D" id="3.30.70.1320">
    <property type="entry name" value="Multidrug efflux transporter AcrB pore domain like"/>
    <property type="match status" value="1"/>
</dbReference>
<feature type="transmembrane region" description="Helical" evidence="1">
    <location>
        <begin position="590"/>
        <end position="611"/>
    </location>
</feature>
<name>A0A3B1DHC1_9ZZZZ</name>
<dbReference type="InterPro" id="IPR001036">
    <property type="entry name" value="Acrflvin-R"/>
</dbReference>
<dbReference type="GO" id="GO:0042910">
    <property type="term" value="F:xenobiotic transmembrane transporter activity"/>
    <property type="evidence" value="ECO:0007669"/>
    <property type="project" value="TreeGrafter"/>
</dbReference>
<feature type="transmembrane region" description="Helical" evidence="1">
    <location>
        <begin position="1066"/>
        <end position="1087"/>
    </location>
</feature>
<dbReference type="Gene3D" id="3.30.70.1430">
    <property type="entry name" value="Multidrug efflux transporter AcrB pore domain"/>
    <property type="match status" value="2"/>
</dbReference>
<dbReference type="Pfam" id="PF00873">
    <property type="entry name" value="ACR_tran"/>
    <property type="match status" value="4"/>
</dbReference>
<dbReference type="Gene3D" id="3.30.2090.10">
    <property type="entry name" value="Multidrug efflux transporter AcrB TolC docking domain, DN and DC subdomains"/>
    <property type="match status" value="2"/>
</dbReference>
<feature type="transmembrane region" description="Helical" evidence="1">
    <location>
        <begin position="1180"/>
        <end position="1203"/>
    </location>
</feature>
<feature type="transmembrane region" description="Helical" evidence="1">
    <location>
        <begin position="436"/>
        <end position="455"/>
    </location>
</feature>
<feature type="transmembrane region" description="Helical" evidence="1">
    <location>
        <begin position="1152"/>
        <end position="1168"/>
    </location>
</feature>
<feature type="transmembrane region" description="Helical" evidence="1">
    <location>
        <begin position="516"/>
        <end position="536"/>
    </location>
</feature>
<proteinExistence type="predicted"/>
<reference evidence="2" key="1">
    <citation type="submission" date="2018-06" db="EMBL/GenBank/DDBJ databases">
        <authorList>
            <person name="Zhirakovskaya E."/>
        </authorList>
    </citation>
    <scope>NUCLEOTIDE SEQUENCE</scope>
</reference>
<organism evidence="2">
    <name type="scientific">hydrothermal vent metagenome</name>
    <dbReference type="NCBI Taxonomy" id="652676"/>
    <lineage>
        <taxon>unclassified sequences</taxon>
        <taxon>metagenomes</taxon>
        <taxon>ecological metagenomes</taxon>
    </lineage>
</organism>
<sequence length="1217" mass="134249">MIAKLIDWCINNRMMVMMLTGILVAGGIYSAKNITVDAIPDLSDVQVVIRTEYPGQAPQIIEDQVTYPLTTAMLAVPYAEVVRGYSMFGSSFVYIIFEDGTDLYWARSRVLEQLSTVTGRLPQGVAPQLGPDATGVGWVYQYVLTTGPYCPDHPQGLWYDEAEDAWYGSPEEAPEESREYLEHRRVFDAGTEVCPLDGLPVAQPTTDLAELRSLQDWYLRYELTAVKGVSEIAGIGGYVRQYQVVVDPVRLRGLDISLSRVKTAIRRSNIDVGGRLFEMSETEYMVRGLGYLGTPPAGGEAEGVTRADRVLAELGQIALAASPEGQPIYLADVADIRVGPDIRRGIGEWNGEGEAVGGVVIMRFGENAHHTIKRVQARLDELQKNLPAGVAIEVAYDRSDLIDRAVETLVHTLTEEIMVVSIVIVLFLLHARSAFVVVFVLPTGVFAALGIMYALDINANIMSLGGIAISIGVMVDSSIIMVENAHKHLEDEKHRVAAGGTPKPHSQIISESAREVGPTLFFSLLIITASFLPIFVLGEQSGRLFKPLAFTKTFAIFSAAILAITIIPVLMLTFICEKPLPIHWNWRRRWATYVIGIAAPAIILAFVPLGSFDGKRWVLVIGWAIFAAITLLPQRIIDEQRNPISIFLQKIYDAPFRFVMQYRGLTLVLAGLLLASTLYPLSKLGSEFMPPLEEGDLLYMPTTDPGLSITKAREVLQQTDKLIASFPEVEAVFGKVGRADTATDPAPLSMLESTITLERDKSKWRHLPVPRFHDDWPDWLQKPARKFWPTSRPITTDELIYGYEYPDGTRVDGLNDIVQLPGLTNAWTMPIRTRIDMLSTGIRTPVGVKVMGEDLATLAGIAEEISQVLMTSEGTGAYTTSAFPEKSVGGNYLDIRINREEIARYGLLVADVQDVVMSAVGGMNVSETVEGLERYPINVRYPAELRDSIESLKMALVATPSGAQIPLGQVADIEIRQGPPMVKSENARLTSWVYVDIAGLDVGTYVRNAQRAVAAQVELPPGYSIVWSGQYEYMQAARAKLMIAVPLTGVVILLLLYIATKSWLRVGIVLLAVPFSLIGSIWLLYFLDYNMSLAVWVGMIALAGLDAETGLVMLLYLENSHDRAKRDGKMRCRDDLWWAVHDGAVQRIRPKTMTVVTTFMGLIPLMWADGAGADTMRRLAAPMIGGLASSFVLELLVYPVLFYTAKSFKLPKRVDIK</sequence>
<dbReference type="SUPFAM" id="SSF82866">
    <property type="entry name" value="Multidrug efflux transporter AcrB transmembrane domain"/>
    <property type="match status" value="2"/>
</dbReference>
<keyword evidence="1" id="KW-0812">Transmembrane</keyword>
<dbReference type="SUPFAM" id="SSF82714">
    <property type="entry name" value="Multidrug efflux transporter AcrB TolC docking domain, DN and DC subdomains"/>
    <property type="match status" value="2"/>
</dbReference>
<feature type="transmembrane region" description="Helical" evidence="1">
    <location>
        <begin position="461"/>
        <end position="482"/>
    </location>
</feature>
<feature type="transmembrane region" description="Helical" evidence="1">
    <location>
        <begin position="556"/>
        <end position="578"/>
    </location>
</feature>
<feature type="transmembrane region" description="Helical" evidence="1">
    <location>
        <begin position="409"/>
        <end position="429"/>
    </location>
</feature>
<dbReference type="AlphaFoldDB" id="A0A3B1DHC1"/>
<evidence type="ECO:0000313" key="2">
    <source>
        <dbReference type="EMBL" id="VAX38301.1"/>
    </source>
</evidence>
<dbReference type="PANTHER" id="PTHR32063">
    <property type="match status" value="1"/>
</dbReference>
<dbReference type="EMBL" id="UOGK01000134">
    <property type="protein sequence ID" value="VAX38301.1"/>
    <property type="molecule type" value="Genomic_DNA"/>
</dbReference>
<dbReference type="Gene3D" id="3.30.70.1440">
    <property type="entry name" value="Multidrug efflux transporter AcrB pore domain"/>
    <property type="match status" value="1"/>
</dbReference>
<feature type="transmembrane region" description="Helical" evidence="1">
    <location>
        <begin position="1093"/>
        <end position="1117"/>
    </location>
</feature>
<feature type="transmembrane region" description="Helical" evidence="1">
    <location>
        <begin position="1041"/>
        <end position="1059"/>
    </location>
</feature>
<keyword evidence="1" id="KW-1133">Transmembrane helix</keyword>
<accession>A0A3B1DHC1</accession>
<dbReference type="PANTHER" id="PTHR32063:SF19">
    <property type="entry name" value="CATION EFFLUX SYSTEM PROTEIN CUSA"/>
    <property type="match status" value="1"/>
</dbReference>
<dbReference type="InterPro" id="IPR027463">
    <property type="entry name" value="AcrB_DN_DC_subdom"/>
</dbReference>
<feature type="transmembrane region" description="Helical" evidence="1">
    <location>
        <begin position="658"/>
        <end position="681"/>
    </location>
</feature>
<keyword evidence="1" id="KW-0472">Membrane</keyword>
<feature type="transmembrane region" description="Helical" evidence="1">
    <location>
        <begin position="617"/>
        <end position="637"/>
    </location>
</feature>
<dbReference type="SUPFAM" id="SSF82693">
    <property type="entry name" value="Multidrug efflux transporter AcrB pore domain, PN1, PN2, PC1 and PC2 subdomains"/>
    <property type="match status" value="2"/>
</dbReference>